<protein>
    <recommendedName>
        <fullName evidence="2">TauD/TfdA-like domain-containing protein</fullName>
    </recommendedName>
</protein>
<keyword evidence="4" id="KW-1185">Reference proteome</keyword>
<name>A0A084AHW1_STACB</name>
<dbReference type="Proteomes" id="UP000028045">
    <property type="component" value="Unassembled WGS sequence"/>
</dbReference>
<dbReference type="InterPro" id="IPR003819">
    <property type="entry name" value="TauD/TfdA-like"/>
</dbReference>
<dbReference type="InterPro" id="IPR050411">
    <property type="entry name" value="AlphaKG_dependent_hydroxylases"/>
</dbReference>
<sequence>MSALSAASIDGRSLASASHHDAGKVPHGSRARLQRALTGPLVWRGDDFQRSSTYTLQLEERDLQEVQHALENFKKLGLVKDEVGSSNFALPTLGPRLETCASTLHTGRGFVVIKGLDKCKFDVEDSVVAYLGIASYIADQRGQQNKDGDVLTHITSYKQWTVPMDLRHGIHSQMALPFHNDMGCDILALQTRHGAHKEGGTYLCSAWTLLNNLLRDEPRVAKALLTPDWPVQVSGSKASHYLAPLLVLQDDKLMASMDPNRLGPHHACAPGRGPPVLTANQRYALERVSEVARKNELRLRLESGDLLFFNNWALLHRRDAYQDSATTSRHLVRLWLRNSSLGWTVPEGMLLPWQEAYQPKNGPAARLYALHPPAEYKVPMYSAGSAAFLIEDSDGSDDENQH</sequence>
<dbReference type="GO" id="GO:0016491">
    <property type="term" value="F:oxidoreductase activity"/>
    <property type="evidence" value="ECO:0007669"/>
    <property type="project" value="UniProtKB-KW"/>
</dbReference>
<dbReference type="PANTHER" id="PTHR10696">
    <property type="entry name" value="GAMMA-BUTYROBETAINE HYDROXYLASE-RELATED"/>
    <property type="match status" value="1"/>
</dbReference>
<dbReference type="Gene3D" id="3.60.130.10">
    <property type="entry name" value="Clavaminate synthase-like"/>
    <property type="match status" value="1"/>
</dbReference>
<dbReference type="AlphaFoldDB" id="A0A084AHW1"/>
<gene>
    <name evidence="3" type="ORF">S7711_03883</name>
</gene>
<accession>A0A084AHW1</accession>
<dbReference type="InterPro" id="IPR042098">
    <property type="entry name" value="TauD-like_sf"/>
</dbReference>
<dbReference type="OrthoDB" id="272271at2759"/>
<feature type="domain" description="TauD/TfdA-like" evidence="2">
    <location>
        <begin position="83"/>
        <end position="335"/>
    </location>
</feature>
<dbReference type="EMBL" id="KL648721">
    <property type="protein sequence ID" value="KEY64890.1"/>
    <property type="molecule type" value="Genomic_DNA"/>
</dbReference>
<proteinExistence type="predicted"/>
<keyword evidence="1" id="KW-0560">Oxidoreductase</keyword>
<dbReference type="PANTHER" id="PTHR10696:SF49">
    <property type="entry name" value="TAUD_TFDA-LIKE DOMAIN-CONTAINING PROTEIN"/>
    <property type="match status" value="1"/>
</dbReference>
<organism evidence="3 4">
    <name type="scientific">Stachybotrys chartarum (strain CBS 109288 / IBT 7711)</name>
    <name type="common">Toxic black mold</name>
    <name type="synonym">Stilbospora chartarum</name>
    <dbReference type="NCBI Taxonomy" id="1280523"/>
    <lineage>
        <taxon>Eukaryota</taxon>
        <taxon>Fungi</taxon>
        <taxon>Dikarya</taxon>
        <taxon>Ascomycota</taxon>
        <taxon>Pezizomycotina</taxon>
        <taxon>Sordariomycetes</taxon>
        <taxon>Hypocreomycetidae</taxon>
        <taxon>Hypocreales</taxon>
        <taxon>Stachybotryaceae</taxon>
        <taxon>Stachybotrys</taxon>
    </lineage>
</organism>
<evidence type="ECO:0000313" key="3">
    <source>
        <dbReference type="EMBL" id="KEY64890.1"/>
    </source>
</evidence>
<dbReference type="Pfam" id="PF02668">
    <property type="entry name" value="TauD"/>
    <property type="match status" value="1"/>
</dbReference>
<evidence type="ECO:0000313" key="4">
    <source>
        <dbReference type="Proteomes" id="UP000028045"/>
    </source>
</evidence>
<evidence type="ECO:0000256" key="1">
    <source>
        <dbReference type="ARBA" id="ARBA00023002"/>
    </source>
</evidence>
<evidence type="ECO:0000259" key="2">
    <source>
        <dbReference type="Pfam" id="PF02668"/>
    </source>
</evidence>
<dbReference type="SUPFAM" id="SSF51197">
    <property type="entry name" value="Clavaminate synthase-like"/>
    <property type="match status" value="1"/>
</dbReference>
<reference evidence="3 4" key="1">
    <citation type="journal article" date="2014" name="BMC Genomics">
        <title>Comparative genome sequencing reveals chemotype-specific gene clusters in the toxigenic black mold Stachybotrys.</title>
        <authorList>
            <person name="Semeiks J."/>
            <person name="Borek D."/>
            <person name="Otwinowski Z."/>
            <person name="Grishin N.V."/>
        </authorList>
    </citation>
    <scope>NUCLEOTIDE SEQUENCE [LARGE SCALE GENOMIC DNA]</scope>
    <source>
        <strain evidence="4">CBS 109288 / IBT 7711</strain>
    </source>
</reference>
<dbReference type="HOGENOM" id="CLU_041041_1_1_1"/>